<dbReference type="Gene3D" id="3.30.70.260">
    <property type="match status" value="1"/>
</dbReference>
<dbReference type="KEGG" id="pnl:PNK_0689"/>
<comment type="pathway">
    <text evidence="3">Carbohydrate degradation; pentose phosphate pathway; D-ribose 5-phosphate from D-ribulose 5-phosphate (non-oxidative stage): step 1/1.</text>
</comment>
<accession>A0A0U5K2I4</accession>
<dbReference type="InterPro" id="IPR037171">
    <property type="entry name" value="NagB/RpiA_transferase-like"/>
</dbReference>
<dbReference type="PANTHER" id="PTHR11934">
    <property type="entry name" value="RIBOSE-5-PHOSPHATE ISOMERASE"/>
    <property type="match status" value="1"/>
</dbReference>
<dbReference type="HAMAP" id="MF_00170">
    <property type="entry name" value="Rib_5P_isom_A"/>
    <property type="match status" value="1"/>
</dbReference>
<dbReference type="PANTHER" id="PTHR11934:SF0">
    <property type="entry name" value="RIBOSE-5-PHOSPHATE ISOMERASE"/>
    <property type="match status" value="1"/>
</dbReference>
<dbReference type="EMBL" id="LN879502">
    <property type="protein sequence ID" value="CUI16315.1"/>
    <property type="molecule type" value="Genomic_DNA"/>
</dbReference>
<dbReference type="GO" id="GO:0005829">
    <property type="term" value="C:cytosol"/>
    <property type="evidence" value="ECO:0007669"/>
    <property type="project" value="TreeGrafter"/>
</dbReference>
<dbReference type="RefSeq" id="WP_059062334.1">
    <property type="nucleotide sequence ID" value="NZ_LN879502.1"/>
</dbReference>
<feature type="binding site" evidence="3">
    <location>
        <begin position="34"/>
        <end position="37"/>
    </location>
    <ligand>
        <name>substrate</name>
    </ligand>
</feature>
<comment type="subunit">
    <text evidence="3">Homodimer.</text>
</comment>
<name>A0A0U5K2I4_9BACT</name>
<proteinExistence type="inferred from homology"/>
<comment type="similarity">
    <text evidence="3">Belongs to the ribose 5-phosphate isomerase family.</text>
</comment>
<comment type="catalytic activity">
    <reaction evidence="1 3">
        <text>aldehydo-D-ribose 5-phosphate = D-ribulose 5-phosphate</text>
        <dbReference type="Rhea" id="RHEA:14657"/>
        <dbReference type="ChEBI" id="CHEBI:58121"/>
        <dbReference type="ChEBI" id="CHEBI:58273"/>
        <dbReference type="EC" id="5.3.1.6"/>
    </reaction>
</comment>
<dbReference type="Pfam" id="PF06026">
    <property type="entry name" value="Rib_5-P_isom_A"/>
    <property type="match status" value="1"/>
</dbReference>
<comment type="function">
    <text evidence="3">Catalyzes the reversible conversion of ribose-5-phosphate to ribulose 5-phosphate.</text>
</comment>
<dbReference type="FunFam" id="3.40.50.1360:FF:000001">
    <property type="entry name" value="Ribose-5-phosphate isomerase A"/>
    <property type="match status" value="1"/>
</dbReference>
<dbReference type="InterPro" id="IPR004788">
    <property type="entry name" value="Ribose5P_isomerase_type_A"/>
</dbReference>
<dbReference type="AlphaFoldDB" id="A0A0U5K2I4"/>
<dbReference type="GO" id="GO:0004751">
    <property type="term" value="F:ribose-5-phosphate isomerase activity"/>
    <property type="evidence" value="ECO:0007669"/>
    <property type="project" value="UniProtKB-UniRule"/>
</dbReference>
<evidence type="ECO:0000313" key="5">
    <source>
        <dbReference type="Proteomes" id="UP000069902"/>
    </source>
</evidence>
<dbReference type="UniPathway" id="UPA00115">
    <property type="reaction ID" value="UER00412"/>
</dbReference>
<feature type="binding site" evidence="3">
    <location>
        <position position="129"/>
    </location>
    <ligand>
        <name>substrate</name>
    </ligand>
</feature>
<dbReference type="SUPFAM" id="SSF100950">
    <property type="entry name" value="NagB/RpiA/CoA transferase-like"/>
    <property type="match status" value="1"/>
</dbReference>
<dbReference type="CDD" id="cd01398">
    <property type="entry name" value="RPI_A"/>
    <property type="match status" value="1"/>
</dbReference>
<protein>
    <recommendedName>
        <fullName evidence="3">Ribose-5-phosphate isomerase A</fullName>
        <ecNumber evidence="3">5.3.1.6</ecNumber>
    </recommendedName>
    <alternativeName>
        <fullName evidence="3">Phosphoriboisomerase A</fullName>
        <shortName evidence="3">PRI</shortName>
    </alternativeName>
</protein>
<organism evidence="4 5">
    <name type="scientific">Candidatus Protochlamydia naegleriophila</name>
    <dbReference type="NCBI Taxonomy" id="389348"/>
    <lineage>
        <taxon>Bacteria</taxon>
        <taxon>Pseudomonadati</taxon>
        <taxon>Chlamydiota</taxon>
        <taxon>Chlamydiia</taxon>
        <taxon>Parachlamydiales</taxon>
        <taxon>Parachlamydiaceae</taxon>
        <taxon>Candidatus Protochlamydia</taxon>
    </lineage>
</organism>
<dbReference type="GO" id="GO:0009052">
    <property type="term" value="P:pentose-phosphate shunt, non-oxidative branch"/>
    <property type="evidence" value="ECO:0007669"/>
    <property type="project" value="UniProtKB-UniRule"/>
</dbReference>
<dbReference type="FunCoup" id="A0A0U5K2I4">
    <property type="interactions" value="314"/>
</dbReference>
<dbReference type="EC" id="5.3.1.6" evidence="3"/>
<dbReference type="STRING" id="389348.PNK_0689"/>
<dbReference type="GO" id="GO:0006014">
    <property type="term" value="P:D-ribose metabolic process"/>
    <property type="evidence" value="ECO:0007669"/>
    <property type="project" value="TreeGrafter"/>
</dbReference>
<dbReference type="InterPro" id="IPR020672">
    <property type="entry name" value="Ribose5P_isomerase_typA_subgr"/>
</dbReference>
<feature type="active site" description="Proton acceptor" evidence="3">
    <location>
        <position position="111"/>
    </location>
</feature>
<dbReference type="Gene3D" id="3.40.50.1360">
    <property type="match status" value="1"/>
</dbReference>
<evidence type="ECO:0000256" key="1">
    <source>
        <dbReference type="ARBA" id="ARBA00001713"/>
    </source>
</evidence>
<dbReference type="Proteomes" id="UP000069902">
    <property type="component" value="Chromosome cPNK"/>
</dbReference>
<reference evidence="5" key="1">
    <citation type="submission" date="2015-09" db="EMBL/GenBank/DDBJ databases">
        <authorList>
            <person name="Bertelli C."/>
        </authorList>
    </citation>
    <scope>NUCLEOTIDE SEQUENCE [LARGE SCALE GENOMIC DNA]</scope>
    <source>
        <strain evidence="5">KNic</strain>
    </source>
</reference>
<dbReference type="PATRIC" id="fig|389348.3.peg.752"/>
<dbReference type="InParanoid" id="A0A0U5K2I4"/>
<dbReference type="NCBIfam" id="TIGR00021">
    <property type="entry name" value="rpiA"/>
    <property type="match status" value="1"/>
</dbReference>
<dbReference type="NCBIfam" id="NF001924">
    <property type="entry name" value="PRK00702.1"/>
    <property type="match status" value="1"/>
</dbReference>
<evidence type="ECO:0000256" key="3">
    <source>
        <dbReference type="HAMAP-Rule" id="MF_00170"/>
    </source>
</evidence>
<feature type="binding site" evidence="3">
    <location>
        <begin position="102"/>
        <end position="105"/>
    </location>
    <ligand>
        <name>substrate</name>
    </ligand>
</feature>
<evidence type="ECO:0000256" key="2">
    <source>
        <dbReference type="ARBA" id="ARBA00023235"/>
    </source>
</evidence>
<dbReference type="SUPFAM" id="SSF75445">
    <property type="entry name" value="D-ribose-5-phosphate isomerase (RpiA), lid domain"/>
    <property type="match status" value="1"/>
</dbReference>
<keyword evidence="5" id="KW-1185">Reference proteome</keyword>
<keyword evidence="2 3" id="KW-0413">Isomerase</keyword>
<sequence>MTKTDFSPIISAKKAAGKAAVELIKEGMLVGLGTGSTTSYFIEALGQRCRSGLNISAVASSVQSMRQAHFEGIPLIDADKITLLDLTIDGADEIDHHKNMIKGGGGALLREKLLALASKEMVVVVDENKLVEQLGAFPVPVEIATFAYRTTLKRLESNGYSCILRLNRDKSLYLTDNGNYIIDIQYQKPIANPKLEHERLKSLAGVLETGLFFNVAGRVVVGYEDGFAKILT</sequence>
<gene>
    <name evidence="3 4" type="primary">rpiA</name>
    <name evidence="4" type="ORF">PNK_0689</name>
</gene>
<feature type="binding site" evidence="3">
    <location>
        <begin position="89"/>
        <end position="92"/>
    </location>
    <ligand>
        <name>substrate</name>
    </ligand>
</feature>
<evidence type="ECO:0000313" key="4">
    <source>
        <dbReference type="EMBL" id="CUI16315.1"/>
    </source>
</evidence>